<accession>A0A3T0E7G9</accession>
<keyword evidence="16" id="KW-0132">Cell division</keyword>
<evidence type="ECO:0000256" key="9">
    <source>
        <dbReference type="ARBA" id="ARBA00032370"/>
    </source>
</evidence>
<dbReference type="GO" id="GO:0032153">
    <property type="term" value="C:cell division site"/>
    <property type="evidence" value="ECO:0007669"/>
    <property type="project" value="TreeGrafter"/>
</dbReference>
<dbReference type="EC" id="2.4.99.28" evidence="14"/>
<evidence type="ECO:0000256" key="2">
    <source>
        <dbReference type="ARBA" id="ARBA00022676"/>
    </source>
</evidence>
<sequence length="382" mass="40151">MNTASRSGLARLWFGLDRTLLFTVAGLMVVGVTLSMAASPSAAERISPGDPFYYLYRHIFFAGLSMILMLAIAALSPRGARRLAGLALVGSFLALIVVALMGHEVNGATRWLRFGSFSLQPSEFFKPAFIVITAWLFSEESKGAPVPGRLVAAGIYVLAICFLISQPDFGQSILLTGIFAAMLWAAGLSFLHTALLGSVALGGAAGAYFFLGHVRDRVAAFLAPASASGPTQTEMAVGAITRGGFTGVGPGEGEIKRYLPEAHTDFVFSVAAEEFGLVASLAIIGLFAILFARAWSRSMRLSDNFAQLAVAGLALMFGGQALINILVNLELAPAKGMTLPFVSYGGSSMLSLAFAAGLLLALTKRTPGAYLPERSSTRLVPA</sequence>
<comment type="catalytic activity">
    <reaction evidence="15">
        <text>[GlcNAc-(1-&gt;4)-Mur2Ac(oyl-L-Ala-gamma-D-Glu-L-Lys-D-Ala-D-Ala)](n)-di-trans,octa-cis-undecaprenyl diphosphate + beta-D-GlcNAc-(1-&gt;4)-Mur2Ac(oyl-L-Ala-gamma-D-Glu-L-Lys-D-Ala-D-Ala)-di-trans,octa-cis-undecaprenyl diphosphate = [GlcNAc-(1-&gt;4)-Mur2Ac(oyl-L-Ala-gamma-D-Glu-L-Lys-D-Ala-D-Ala)](n+1)-di-trans,octa-cis-undecaprenyl diphosphate + di-trans,octa-cis-undecaprenyl diphosphate + H(+)</text>
        <dbReference type="Rhea" id="RHEA:23708"/>
        <dbReference type="Rhea" id="RHEA-COMP:9602"/>
        <dbReference type="Rhea" id="RHEA-COMP:9603"/>
        <dbReference type="ChEBI" id="CHEBI:15378"/>
        <dbReference type="ChEBI" id="CHEBI:58405"/>
        <dbReference type="ChEBI" id="CHEBI:60033"/>
        <dbReference type="ChEBI" id="CHEBI:78435"/>
        <dbReference type="EC" id="2.4.99.28"/>
    </reaction>
</comment>
<dbReference type="EMBL" id="CP018911">
    <property type="protein sequence ID" value="AZU03210.1"/>
    <property type="molecule type" value="Genomic_DNA"/>
</dbReference>
<evidence type="ECO:0000256" key="8">
    <source>
        <dbReference type="ARBA" id="ARBA00023136"/>
    </source>
</evidence>
<organism evidence="16 17">
    <name type="scientific">Glycocaulis alkaliphilus</name>
    <dbReference type="NCBI Taxonomy" id="1434191"/>
    <lineage>
        <taxon>Bacteria</taxon>
        <taxon>Pseudomonadati</taxon>
        <taxon>Pseudomonadota</taxon>
        <taxon>Alphaproteobacteria</taxon>
        <taxon>Maricaulales</taxon>
        <taxon>Maricaulaceae</taxon>
        <taxon>Glycocaulis</taxon>
    </lineage>
</organism>
<evidence type="ECO:0000256" key="12">
    <source>
        <dbReference type="ARBA" id="ARBA00041185"/>
    </source>
</evidence>
<evidence type="ECO:0000256" key="1">
    <source>
        <dbReference type="ARBA" id="ARBA00004141"/>
    </source>
</evidence>
<dbReference type="GO" id="GO:0015648">
    <property type="term" value="F:lipid-linked peptidoglycan transporter activity"/>
    <property type="evidence" value="ECO:0007669"/>
    <property type="project" value="TreeGrafter"/>
</dbReference>
<evidence type="ECO:0000256" key="4">
    <source>
        <dbReference type="ARBA" id="ARBA00022692"/>
    </source>
</evidence>
<dbReference type="RefSeq" id="WP_127565619.1">
    <property type="nucleotide sequence ID" value="NZ_BMFB01000002.1"/>
</dbReference>
<keyword evidence="7" id="KW-1133">Transmembrane helix</keyword>
<evidence type="ECO:0000256" key="14">
    <source>
        <dbReference type="ARBA" id="ARBA00044770"/>
    </source>
</evidence>
<dbReference type="GO" id="GO:0009252">
    <property type="term" value="P:peptidoglycan biosynthetic process"/>
    <property type="evidence" value="ECO:0007669"/>
    <property type="project" value="UniProtKB-KW"/>
</dbReference>
<gene>
    <name evidence="16" type="ORF">X907_0665</name>
</gene>
<dbReference type="GO" id="GO:0008360">
    <property type="term" value="P:regulation of cell shape"/>
    <property type="evidence" value="ECO:0007669"/>
    <property type="project" value="UniProtKB-KW"/>
</dbReference>
<protein>
    <recommendedName>
        <fullName evidence="12">Probable peptidoglycan glycosyltransferase FtsW</fullName>
        <ecNumber evidence="14">2.4.99.28</ecNumber>
    </recommendedName>
    <alternativeName>
        <fullName evidence="13">Cell division protein FtsW</fullName>
    </alternativeName>
    <alternativeName>
        <fullName evidence="10">Cell wall polymerase</fullName>
    </alternativeName>
    <alternativeName>
        <fullName evidence="9">Peptidoglycan polymerase</fullName>
    </alternativeName>
</protein>
<dbReference type="KEGG" id="gak:X907_0665"/>
<dbReference type="GO" id="GO:0008955">
    <property type="term" value="F:peptidoglycan glycosyltransferase activity"/>
    <property type="evidence" value="ECO:0007669"/>
    <property type="project" value="UniProtKB-EC"/>
</dbReference>
<evidence type="ECO:0000313" key="17">
    <source>
        <dbReference type="Proteomes" id="UP000286954"/>
    </source>
</evidence>
<name>A0A3T0E7G9_9PROT</name>
<dbReference type="OrthoDB" id="9768187at2"/>
<dbReference type="GO" id="GO:0005886">
    <property type="term" value="C:plasma membrane"/>
    <property type="evidence" value="ECO:0007669"/>
    <property type="project" value="TreeGrafter"/>
</dbReference>
<evidence type="ECO:0000256" key="7">
    <source>
        <dbReference type="ARBA" id="ARBA00022989"/>
    </source>
</evidence>
<keyword evidence="2" id="KW-0328">Glycosyltransferase</keyword>
<evidence type="ECO:0000256" key="5">
    <source>
        <dbReference type="ARBA" id="ARBA00022960"/>
    </source>
</evidence>
<dbReference type="Pfam" id="PF01098">
    <property type="entry name" value="FTSW_RODA_SPOVE"/>
    <property type="match status" value="1"/>
</dbReference>
<proteinExistence type="inferred from homology"/>
<evidence type="ECO:0000256" key="10">
    <source>
        <dbReference type="ARBA" id="ARBA00033270"/>
    </source>
</evidence>
<comment type="similarity">
    <text evidence="11">Belongs to the SEDS family. FtsW subfamily.</text>
</comment>
<dbReference type="AlphaFoldDB" id="A0A3T0E7G9"/>
<dbReference type="Proteomes" id="UP000286954">
    <property type="component" value="Chromosome"/>
</dbReference>
<evidence type="ECO:0000256" key="3">
    <source>
        <dbReference type="ARBA" id="ARBA00022679"/>
    </source>
</evidence>
<evidence type="ECO:0000256" key="6">
    <source>
        <dbReference type="ARBA" id="ARBA00022984"/>
    </source>
</evidence>
<keyword evidence="3" id="KW-0808">Transferase</keyword>
<evidence type="ECO:0000313" key="16">
    <source>
        <dbReference type="EMBL" id="AZU03210.1"/>
    </source>
</evidence>
<evidence type="ECO:0000256" key="15">
    <source>
        <dbReference type="ARBA" id="ARBA00049902"/>
    </source>
</evidence>
<keyword evidence="5" id="KW-0133">Cell shape</keyword>
<comment type="subcellular location">
    <subcellularLocation>
        <location evidence="1">Membrane</location>
        <topology evidence="1">Multi-pass membrane protein</topology>
    </subcellularLocation>
</comment>
<dbReference type="InterPro" id="IPR001182">
    <property type="entry name" value="FtsW/RodA"/>
</dbReference>
<evidence type="ECO:0000256" key="11">
    <source>
        <dbReference type="ARBA" id="ARBA00038053"/>
    </source>
</evidence>
<keyword evidence="8" id="KW-0472">Membrane</keyword>
<dbReference type="PANTHER" id="PTHR30474">
    <property type="entry name" value="CELL CYCLE PROTEIN"/>
    <property type="match status" value="1"/>
</dbReference>
<keyword evidence="17" id="KW-1185">Reference proteome</keyword>
<dbReference type="GO" id="GO:0051301">
    <property type="term" value="P:cell division"/>
    <property type="evidence" value="ECO:0007669"/>
    <property type="project" value="UniProtKB-KW"/>
</dbReference>
<keyword evidence="6" id="KW-0573">Peptidoglycan synthesis</keyword>
<reference evidence="16 17" key="1">
    <citation type="submission" date="2016-12" db="EMBL/GenBank/DDBJ databases">
        <title>The genome of dimorphic prosthecate Glycocaulis alkaliphilus 6b-8t, isolated from crude oil dictates its adaptability in petroleum environments.</title>
        <authorList>
            <person name="Wu X.-L."/>
            <person name="Geng S."/>
        </authorList>
    </citation>
    <scope>NUCLEOTIDE SEQUENCE [LARGE SCALE GENOMIC DNA]</scope>
    <source>
        <strain evidence="16 17">6B-8</strain>
    </source>
</reference>
<keyword evidence="16" id="KW-0131">Cell cycle</keyword>
<evidence type="ECO:0000256" key="13">
    <source>
        <dbReference type="ARBA" id="ARBA00041418"/>
    </source>
</evidence>
<dbReference type="PANTHER" id="PTHR30474:SF2">
    <property type="entry name" value="PEPTIDOGLYCAN GLYCOSYLTRANSFERASE FTSW-RELATED"/>
    <property type="match status" value="1"/>
</dbReference>
<keyword evidence="4" id="KW-0812">Transmembrane</keyword>